<dbReference type="GO" id="GO:0008840">
    <property type="term" value="F:4-hydroxy-tetrahydrodipicolinate synthase activity"/>
    <property type="evidence" value="ECO:0007669"/>
    <property type="project" value="UniProtKB-EC"/>
</dbReference>
<comment type="caution">
    <text evidence="3">The sequence shown here is derived from an EMBL/GenBank/DDBJ whole genome shotgun (WGS) entry which is preliminary data.</text>
</comment>
<evidence type="ECO:0000256" key="1">
    <source>
        <dbReference type="ARBA" id="ARBA00023239"/>
    </source>
</evidence>
<accession>A0ABT6FG35</accession>
<dbReference type="PRINTS" id="PR00146">
    <property type="entry name" value="DHPICSNTHASE"/>
</dbReference>
<dbReference type="GO" id="GO:0008747">
    <property type="term" value="F:N-acetylneuraminate lyase activity"/>
    <property type="evidence" value="ECO:0007669"/>
    <property type="project" value="UniProtKB-EC"/>
</dbReference>
<dbReference type="Proteomes" id="UP001216907">
    <property type="component" value="Unassembled WGS sequence"/>
</dbReference>
<reference evidence="3 4" key="1">
    <citation type="submission" date="2023-03" db="EMBL/GenBank/DDBJ databases">
        <title>Paludisphaera mucosa sp. nov. a novel planctomycete from northern fen.</title>
        <authorList>
            <person name="Ivanova A."/>
        </authorList>
    </citation>
    <scope>NUCLEOTIDE SEQUENCE [LARGE SCALE GENOMIC DNA]</scope>
    <source>
        <strain evidence="3 4">Pla2</strain>
    </source>
</reference>
<dbReference type="EMBL" id="JARRAG010000002">
    <property type="protein sequence ID" value="MDG3006358.1"/>
    <property type="molecule type" value="Genomic_DNA"/>
</dbReference>
<organism evidence="3 4">
    <name type="scientific">Paludisphaera mucosa</name>
    <dbReference type="NCBI Taxonomy" id="3030827"/>
    <lineage>
        <taxon>Bacteria</taxon>
        <taxon>Pseudomonadati</taxon>
        <taxon>Planctomycetota</taxon>
        <taxon>Planctomycetia</taxon>
        <taxon>Isosphaerales</taxon>
        <taxon>Isosphaeraceae</taxon>
        <taxon>Paludisphaera</taxon>
    </lineage>
</organism>
<comment type="similarity">
    <text evidence="2">Belongs to the DapA family.</text>
</comment>
<keyword evidence="1 2" id="KW-0456">Lyase</keyword>
<dbReference type="Pfam" id="PF00701">
    <property type="entry name" value="DHDPS"/>
    <property type="match status" value="1"/>
</dbReference>
<dbReference type="SUPFAM" id="SSF51569">
    <property type="entry name" value="Aldolase"/>
    <property type="match status" value="1"/>
</dbReference>
<gene>
    <name evidence="3" type="ORF">PZE19_21515</name>
</gene>
<dbReference type="PANTHER" id="PTHR12128:SF72">
    <property type="entry name" value="DIHYDRODIPICOLINATE SYNTHASE"/>
    <property type="match status" value="1"/>
</dbReference>
<name>A0ABT6FG35_9BACT</name>
<dbReference type="EC" id="4.3.3.7" evidence="3"/>
<evidence type="ECO:0000313" key="3">
    <source>
        <dbReference type="EMBL" id="MDG3006358.1"/>
    </source>
</evidence>
<proteinExistence type="inferred from homology"/>
<evidence type="ECO:0000313" key="4">
    <source>
        <dbReference type="Proteomes" id="UP001216907"/>
    </source>
</evidence>
<dbReference type="GO" id="GO:0047448">
    <property type="term" value="F:5-dehydro-4-deoxyglucarate dehydratase activity"/>
    <property type="evidence" value="ECO:0007669"/>
    <property type="project" value="UniProtKB-EC"/>
</dbReference>
<dbReference type="Gene3D" id="3.20.20.70">
    <property type="entry name" value="Aldolase class I"/>
    <property type="match status" value="1"/>
</dbReference>
<evidence type="ECO:0000256" key="2">
    <source>
        <dbReference type="PIRNR" id="PIRNR001365"/>
    </source>
</evidence>
<dbReference type="CDD" id="cd00408">
    <property type="entry name" value="DHDPS-like"/>
    <property type="match status" value="1"/>
</dbReference>
<dbReference type="EC" id="4.2.1.41" evidence="3"/>
<sequence length="302" mass="33377">MSSSWRGVFAAATTQFNKDQSLNLKSTLAHVDVMIDAGLHGLIMLGTVGENYSLEQPEKLEVLRATVDHVAGRVPVLTGVAEYTTKLACRYAADAKAIGVDGLMVLPPMVYKTAPRETIAHFRTVASATDLPIMVYNNPVTYGVDLTPEMFQELADQPTLVAIKESSENVRRITDLKNACGDRYTLLAGVDDLVLESLMLGAEGWVSGLVNAFPAENRLLWDLAEAGRWDEALEVYRWYMPLLHLDTFPKLVQYIKLAVQECGYGSEMVRAPRLTLEGEERERILAIIRKGIADRPRIPATA</sequence>
<dbReference type="RefSeq" id="WP_277862658.1">
    <property type="nucleotide sequence ID" value="NZ_JARRAG010000002.1"/>
</dbReference>
<dbReference type="EC" id="4.1.3.3" evidence="3"/>
<dbReference type="PANTHER" id="PTHR12128">
    <property type="entry name" value="DIHYDRODIPICOLINATE SYNTHASE"/>
    <property type="match status" value="1"/>
</dbReference>
<dbReference type="InterPro" id="IPR013785">
    <property type="entry name" value="Aldolase_TIM"/>
</dbReference>
<protein>
    <submittedName>
        <fullName evidence="3">Dihydrodipicolinate synthase family protein</fullName>
        <ecNumber evidence="3">4.1.3.3</ecNumber>
        <ecNumber evidence="3">4.2.1.41</ecNumber>
        <ecNumber evidence="3">4.3.3.7</ecNumber>
    </submittedName>
</protein>
<keyword evidence="4" id="KW-1185">Reference proteome</keyword>
<dbReference type="InterPro" id="IPR002220">
    <property type="entry name" value="DapA-like"/>
</dbReference>
<dbReference type="PIRSF" id="PIRSF001365">
    <property type="entry name" value="DHDPS"/>
    <property type="match status" value="1"/>
</dbReference>
<dbReference type="SMART" id="SM01130">
    <property type="entry name" value="DHDPS"/>
    <property type="match status" value="1"/>
</dbReference>